<dbReference type="InterPro" id="IPR023393">
    <property type="entry name" value="START-like_dom_sf"/>
</dbReference>
<evidence type="ECO:0000313" key="1">
    <source>
        <dbReference type="EMBL" id="GAB1251848.1"/>
    </source>
</evidence>
<keyword evidence="2" id="KW-1185">Reference proteome</keyword>
<evidence type="ECO:0000313" key="2">
    <source>
        <dbReference type="Proteomes" id="UP001628220"/>
    </source>
</evidence>
<protein>
    <recommendedName>
        <fullName evidence="3">SRPBCC family protein</fullName>
    </recommendedName>
</protein>
<dbReference type="SUPFAM" id="SSF55961">
    <property type="entry name" value="Bet v1-like"/>
    <property type="match status" value="1"/>
</dbReference>
<organism evidence="1 2">
    <name type="scientific">Porphyromonas miyakawae</name>
    <dbReference type="NCBI Taxonomy" id="3137470"/>
    <lineage>
        <taxon>Bacteria</taxon>
        <taxon>Pseudomonadati</taxon>
        <taxon>Bacteroidota</taxon>
        <taxon>Bacteroidia</taxon>
        <taxon>Bacteroidales</taxon>
        <taxon>Porphyromonadaceae</taxon>
        <taxon>Porphyromonas</taxon>
    </lineage>
</organism>
<dbReference type="RefSeq" id="WP_411915665.1">
    <property type="nucleotide sequence ID" value="NZ_BAAFSF010000002.1"/>
</dbReference>
<name>A0ABQ0E2G0_9PORP</name>
<dbReference type="Proteomes" id="UP001628220">
    <property type="component" value="Unassembled WGS sequence"/>
</dbReference>
<sequence length="138" mass="14957">MIIQSKEYNVAASSTVVFEKLSNLENLKPLAEHIQDDKIAIEIIDSTHCRVTADGGLSALFEITESIPNERITLISSGQGLPISGKLTISLKGLNEETQLSTTLDADVPIFLRGMAKPMMQQAAEKLGETLSKVPYNA</sequence>
<reference evidence="1 2" key="1">
    <citation type="journal article" date="2025" name="Int. J. Syst. Evol. Microbiol.">
        <title>Desulfovibrio falkowii sp. nov., Porphyromonas miyakawae sp. nov., Mediterraneibacter flintii sp. nov. and Owariibacterium komagatae gen. nov., sp. nov., isolated from human faeces.</title>
        <authorList>
            <person name="Hamaguchi T."/>
            <person name="Ohara M."/>
            <person name="Hisatomi A."/>
            <person name="Sekiguchi K."/>
            <person name="Takeda J.I."/>
            <person name="Ueyama J."/>
            <person name="Ito M."/>
            <person name="Nishiwaki H."/>
            <person name="Ogi T."/>
            <person name="Hirayama M."/>
            <person name="Ohkuma M."/>
            <person name="Sakamoto M."/>
            <person name="Ohno K."/>
        </authorList>
    </citation>
    <scope>NUCLEOTIDE SEQUENCE [LARGE SCALE GENOMIC DNA]</scope>
    <source>
        <strain evidence="1 2">13CB11C</strain>
    </source>
</reference>
<evidence type="ECO:0008006" key="3">
    <source>
        <dbReference type="Google" id="ProtNLM"/>
    </source>
</evidence>
<gene>
    <name evidence="1" type="ORF">Tsumi_09530</name>
</gene>
<comment type="caution">
    <text evidence="1">The sequence shown here is derived from an EMBL/GenBank/DDBJ whole genome shotgun (WGS) entry which is preliminary data.</text>
</comment>
<dbReference type="Gene3D" id="3.30.530.20">
    <property type="match status" value="1"/>
</dbReference>
<proteinExistence type="predicted"/>
<dbReference type="EMBL" id="BAAFSF010000002">
    <property type="protein sequence ID" value="GAB1251848.1"/>
    <property type="molecule type" value="Genomic_DNA"/>
</dbReference>
<accession>A0ABQ0E2G0</accession>